<evidence type="ECO:0000313" key="19">
    <source>
        <dbReference type="Proteomes" id="UP000240760"/>
    </source>
</evidence>
<proteinExistence type="inferred from homology"/>
<dbReference type="Gene3D" id="3.40.50.1820">
    <property type="entry name" value="alpha/beta hydrolase"/>
    <property type="match status" value="1"/>
</dbReference>
<dbReference type="EMBL" id="KZ679150">
    <property type="protein sequence ID" value="PTB71342.1"/>
    <property type="molecule type" value="Genomic_DNA"/>
</dbReference>
<keyword evidence="6" id="KW-0256">Endoplasmic reticulum</keyword>
<evidence type="ECO:0000256" key="6">
    <source>
        <dbReference type="ARBA" id="ARBA00022824"/>
    </source>
</evidence>
<dbReference type="OrthoDB" id="427518at2759"/>
<dbReference type="Pfam" id="PF13646">
    <property type="entry name" value="HEAT_2"/>
    <property type="match status" value="1"/>
</dbReference>
<evidence type="ECO:0000256" key="5">
    <source>
        <dbReference type="ARBA" id="ARBA00022692"/>
    </source>
</evidence>
<dbReference type="SUPFAM" id="SSF53474">
    <property type="entry name" value="alpha/beta-Hydrolases"/>
    <property type="match status" value="1"/>
</dbReference>
<dbReference type="InterPro" id="IPR029058">
    <property type="entry name" value="AB_hydrolase_fold"/>
</dbReference>
<accession>A0A2T4BPV7</accession>
<dbReference type="InterPro" id="IPR052374">
    <property type="entry name" value="SERAC1"/>
</dbReference>
<keyword evidence="11" id="KW-0594">Phospholipid biosynthesis</keyword>
<evidence type="ECO:0000256" key="16">
    <source>
        <dbReference type="SAM" id="Phobius"/>
    </source>
</evidence>
<dbReference type="GO" id="GO:0005783">
    <property type="term" value="C:endoplasmic reticulum"/>
    <property type="evidence" value="ECO:0007669"/>
    <property type="project" value="UniProtKB-SubCell"/>
</dbReference>
<evidence type="ECO:0000256" key="8">
    <source>
        <dbReference type="ARBA" id="ARBA00023098"/>
    </source>
</evidence>
<reference evidence="18 19" key="1">
    <citation type="submission" date="2016-07" db="EMBL/GenBank/DDBJ databases">
        <title>Multiple horizontal gene transfer events from other fungi enriched the ability of initially mycotrophic Trichoderma (Ascomycota) to feed on dead plant biomass.</title>
        <authorList>
            <consortium name="DOE Joint Genome Institute"/>
            <person name="Aerts A."/>
            <person name="Atanasova L."/>
            <person name="Chenthamara K."/>
            <person name="Zhang J."/>
            <person name="Grujic M."/>
            <person name="Henrissat B."/>
            <person name="Kuo A."/>
            <person name="Salamov A."/>
            <person name="Lipzen A."/>
            <person name="Labutti K."/>
            <person name="Barry K."/>
            <person name="Miao Y."/>
            <person name="Rahimi M.J."/>
            <person name="Shen Q."/>
            <person name="Grigoriev I.V."/>
            <person name="Kubicek C.P."/>
            <person name="Druzhinina I.S."/>
        </authorList>
    </citation>
    <scope>NUCLEOTIDE SEQUENCE [LARGE SCALE GENOMIC DNA]</scope>
    <source>
        <strain evidence="18 19">ATCC 18648</strain>
    </source>
</reference>
<gene>
    <name evidence="18" type="ORF">M440DRAFT_1473650</name>
</gene>
<keyword evidence="4" id="KW-0444">Lipid biosynthesis</keyword>
<dbReference type="InterPro" id="IPR027417">
    <property type="entry name" value="P-loop_NTPase"/>
</dbReference>
<keyword evidence="12" id="KW-1208">Phospholipid metabolism</keyword>
<evidence type="ECO:0000256" key="15">
    <source>
        <dbReference type="ARBA" id="ARBA00041701"/>
    </source>
</evidence>
<evidence type="ECO:0000256" key="2">
    <source>
        <dbReference type="ARBA" id="ARBA00004173"/>
    </source>
</evidence>
<evidence type="ECO:0000313" key="18">
    <source>
        <dbReference type="EMBL" id="PTB71342.1"/>
    </source>
</evidence>
<comment type="similarity">
    <text evidence="13">Belongs to the SERAC1 family.</text>
</comment>
<sequence>MAKQVRGVHLRQVNSIDETDGEPDVDIIAIHGLDTKSPDTWTWRSKDGDKPDVNWLSDPDMLPARLKRVRIFTCDWPADLLQDSSSVPWTVGEFARRLLAGILDMRLASAADAKIRRRPVIFIASCLGGIILVKALVMADRPESDYHAIRKATRGVVFLATPFRGTSFQDIAVWVEPMLKTWASLRNRSVAQLLDSVKGSTYDLEQLVRTFTRVCQNADYPFKIQTFYETRETILQSKVLPVVLLPWLGQSKLLVDRSSATLDIDSDPLPLERRHVMMNKFCGPQDADYKVVAGRLDALLQMARNGPLQQADVWIREKHYTADSLQIQRLSGQRLPMDQCYINLVIVERSGGLPGNSTSAQSSPFSVLARQKVEPPNQESQVELAKLFNERSRRDGGLMYPRRIFIRGRAGVGKTTLCKKIVHEFQRGTWTEWNKLFDRILWVPLRNLKLEERKRPGYNYECLFGDDKTLFLLDGLDEVSQFLVGEGSMACFLQDLLKQPNIIITSRPSAKYPPRMDLELETIGFYDQQVEAYLNADPGIEPKVNEIKSFLQRHWLLKGLVRIPVQLDALCYTWDDCDTRTSPETMTAIYQSIEQKLWRKDGVKLGRMNEDEAESAHCTEIEDKVEPEVKLLEYLAFSGMYSDVLDFTLAHREKVAQAWRSFSKAQALVLPLDDTLGRLSFLRSSDSSTKFKDKSYHFIHLTFQEYFAARYFVRYWSSEQSSYVLELGTQQDATMAKAFDPDSFLQSEKYNARYDVFWRFVTGLLHAQLGGNDLCRFFRMIEDQPRDLLGPVHQRLIMHCLSEVPSSNESKSFAFLRETLEHQLSRWLEFACTCKTTGQKLLLRDSVAARLVGKVEFPERSLNNVLQRASENVRKRVLRVLRDCTWVVRSRPPRGTIELMSPWIHDVLGIIYQQEELPVETLSALVSCIDDNDEGIRSYAIHILGAQQTLPEEIRHTIATRVEKGFLHLNRGSLIALAGLPLEYALDTTLAELHDPDDEIRRRALQSLEGPLQNDPYVIQAVAARLEDDDADIRVIALTVLNSQQVNPSTLPEDIIRAVAARLGHERHYMCRQKAVRMLATQKILPEDVLKCIAAHLQAYDEDTRLAALRVLTNTSAVSRDVTETIAASVAALHTDTRCAAISALRNQPQLPTDIVIGIEEQLQDRNEAVRKQAILTLGHQAIVSQRSLKILAAHLIDQDEGVRDTAARALRNRSLSADILGALAARLADPSCLVRSAALEALQDKRDLPKWIVDAVIRRLFSQSLTMTALRVLHTQSPPMPEAALRVTKSRLRSGPESEKLELLGYLQSHPSLPDDILHVVTAQLLARDADASKNIGPAAVKVLGCQVASPASILKKENFYVKWLKRSFEEHFSCYVMDGAIYLDMPAGLGKVALKGNPAEFMEAILERQKELGVPCQTGHIRS</sequence>
<keyword evidence="7 16" id="KW-1133">Transmembrane helix</keyword>
<evidence type="ECO:0000256" key="14">
    <source>
        <dbReference type="ARBA" id="ARBA00040991"/>
    </source>
</evidence>
<protein>
    <recommendedName>
        <fullName evidence="14">Protein SERAC1</fullName>
    </recommendedName>
    <alternativeName>
        <fullName evidence="15">Serine active site-containing protein 1</fullName>
    </alternativeName>
</protein>
<evidence type="ECO:0000256" key="12">
    <source>
        <dbReference type="ARBA" id="ARBA00023264"/>
    </source>
</evidence>
<keyword evidence="9" id="KW-0496">Mitochondrion</keyword>
<dbReference type="GO" id="GO:0005739">
    <property type="term" value="C:mitochondrion"/>
    <property type="evidence" value="ECO:0007669"/>
    <property type="project" value="UniProtKB-SubCell"/>
</dbReference>
<evidence type="ECO:0000259" key="17">
    <source>
        <dbReference type="Pfam" id="PF23238"/>
    </source>
</evidence>
<evidence type="ECO:0000256" key="4">
    <source>
        <dbReference type="ARBA" id="ARBA00022516"/>
    </source>
</evidence>
<evidence type="ECO:0000256" key="7">
    <source>
        <dbReference type="ARBA" id="ARBA00022989"/>
    </source>
</evidence>
<dbReference type="GO" id="GO:0008654">
    <property type="term" value="P:phospholipid biosynthetic process"/>
    <property type="evidence" value="ECO:0007669"/>
    <property type="project" value="UniProtKB-KW"/>
</dbReference>
<dbReference type="InterPro" id="IPR011989">
    <property type="entry name" value="ARM-like"/>
</dbReference>
<evidence type="ECO:0000256" key="1">
    <source>
        <dbReference type="ARBA" id="ARBA00004167"/>
    </source>
</evidence>
<organism evidence="18 19">
    <name type="scientific">Trichoderma longibrachiatum ATCC 18648</name>
    <dbReference type="NCBI Taxonomy" id="983965"/>
    <lineage>
        <taxon>Eukaryota</taxon>
        <taxon>Fungi</taxon>
        <taxon>Dikarya</taxon>
        <taxon>Ascomycota</taxon>
        <taxon>Pezizomycotina</taxon>
        <taxon>Sordariomycetes</taxon>
        <taxon>Hypocreomycetidae</taxon>
        <taxon>Hypocreales</taxon>
        <taxon>Hypocreaceae</taxon>
        <taxon>Trichoderma</taxon>
    </lineage>
</organism>
<name>A0A2T4BPV7_TRILO</name>
<dbReference type="InterPro" id="IPR055496">
    <property type="entry name" value="DUF7068"/>
</dbReference>
<dbReference type="PANTHER" id="PTHR48182:SF2">
    <property type="entry name" value="PROTEIN SERAC1"/>
    <property type="match status" value="1"/>
</dbReference>
<comment type="subcellular location">
    <subcellularLocation>
        <location evidence="3">Endoplasmic reticulum</location>
    </subcellularLocation>
    <subcellularLocation>
        <location evidence="1">Membrane</location>
        <topology evidence="1">Single-pass membrane protein</topology>
    </subcellularLocation>
    <subcellularLocation>
        <location evidence="2">Mitochondrion</location>
    </subcellularLocation>
</comment>
<feature type="domain" description="DUF7068" evidence="17">
    <location>
        <begin position="543"/>
        <end position="585"/>
    </location>
</feature>
<keyword evidence="5 16" id="KW-0812">Transmembrane</keyword>
<evidence type="ECO:0000256" key="10">
    <source>
        <dbReference type="ARBA" id="ARBA00023136"/>
    </source>
</evidence>
<dbReference type="Gene3D" id="1.25.10.10">
    <property type="entry name" value="Leucine-rich Repeat Variant"/>
    <property type="match status" value="2"/>
</dbReference>
<keyword evidence="8" id="KW-0443">Lipid metabolism</keyword>
<dbReference type="PANTHER" id="PTHR48182">
    <property type="entry name" value="PROTEIN SERAC1"/>
    <property type="match status" value="1"/>
</dbReference>
<evidence type="ECO:0000256" key="3">
    <source>
        <dbReference type="ARBA" id="ARBA00004240"/>
    </source>
</evidence>
<evidence type="ECO:0000256" key="9">
    <source>
        <dbReference type="ARBA" id="ARBA00023128"/>
    </source>
</evidence>
<dbReference type="Proteomes" id="UP000240760">
    <property type="component" value="Unassembled WGS sequence"/>
</dbReference>
<feature type="transmembrane region" description="Helical" evidence="16">
    <location>
        <begin position="120"/>
        <end position="139"/>
    </location>
</feature>
<keyword evidence="10 16" id="KW-0472">Membrane</keyword>
<dbReference type="Gene3D" id="3.40.50.300">
    <property type="entry name" value="P-loop containing nucleotide triphosphate hydrolases"/>
    <property type="match status" value="1"/>
</dbReference>
<dbReference type="Pfam" id="PF23238">
    <property type="entry name" value="DUF7068"/>
    <property type="match status" value="1"/>
</dbReference>
<evidence type="ECO:0000256" key="11">
    <source>
        <dbReference type="ARBA" id="ARBA00023209"/>
    </source>
</evidence>
<dbReference type="SUPFAM" id="SSF52540">
    <property type="entry name" value="P-loop containing nucleoside triphosphate hydrolases"/>
    <property type="match status" value="1"/>
</dbReference>
<dbReference type="GO" id="GO:0016020">
    <property type="term" value="C:membrane"/>
    <property type="evidence" value="ECO:0007669"/>
    <property type="project" value="UniProtKB-SubCell"/>
</dbReference>
<evidence type="ECO:0000256" key="13">
    <source>
        <dbReference type="ARBA" id="ARBA00038024"/>
    </source>
</evidence>
<dbReference type="SUPFAM" id="SSF48371">
    <property type="entry name" value="ARM repeat"/>
    <property type="match status" value="1"/>
</dbReference>
<keyword evidence="19" id="KW-1185">Reference proteome</keyword>
<dbReference type="InterPro" id="IPR016024">
    <property type="entry name" value="ARM-type_fold"/>
</dbReference>